<dbReference type="RefSeq" id="WP_105038400.1">
    <property type="nucleotide sequence ID" value="NZ_PPSL01000002.1"/>
</dbReference>
<feature type="transmembrane region" description="Helical" evidence="7">
    <location>
        <begin position="226"/>
        <end position="249"/>
    </location>
</feature>
<comment type="similarity">
    <text evidence="2 7">Belongs to the MlaE permease family.</text>
</comment>
<evidence type="ECO:0000313" key="8">
    <source>
        <dbReference type="EMBL" id="PQJ11520.1"/>
    </source>
</evidence>
<evidence type="ECO:0000313" key="9">
    <source>
        <dbReference type="Proteomes" id="UP000239872"/>
    </source>
</evidence>
<comment type="caution">
    <text evidence="8">The sequence shown here is derived from an EMBL/GenBank/DDBJ whole genome shotgun (WGS) entry which is preliminary data.</text>
</comment>
<comment type="subcellular location">
    <subcellularLocation>
        <location evidence="1">Membrane</location>
        <topology evidence="1">Multi-pass membrane protein</topology>
    </subcellularLocation>
</comment>
<organism evidence="8 9">
    <name type="scientific">Flavipsychrobacter stenotrophus</name>
    <dbReference type="NCBI Taxonomy" id="2077091"/>
    <lineage>
        <taxon>Bacteria</taxon>
        <taxon>Pseudomonadati</taxon>
        <taxon>Bacteroidota</taxon>
        <taxon>Chitinophagia</taxon>
        <taxon>Chitinophagales</taxon>
        <taxon>Chitinophagaceae</taxon>
        <taxon>Flavipsychrobacter</taxon>
    </lineage>
</organism>
<dbReference type="InterPro" id="IPR003453">
    <property type="entry name" value="ABC_MlaE_roteobac"/>
</dbReference>
<sequence length="257" mass="27898">MANAPAASYKGILEEAGNQVLFMFRFFRNIFRFDFEWEEFIRQCYMIGYKSFPLVGITGFIIGFVITLQSEPTMKAFGAESFIPKMVAISLIREICPVVIALICAGKISSGIGAELGSMQVSEQIDAMEVSGANPVQYLVVTRILACIIMIPLLTLMADALGFAGSYLGVNLSNHVSPQLFFSKAFSSVEFGDLLPAFFKTIFFGFAIGFIGCYKGYNSNRGTESVGIAANSAVVNASLWIIVIDGIAVQLTNALGY</sequence>
<gene>
    <name evidence="8" type="ORF">CJD36_006875</name>
</gene>
<keyword evidence="3" id="KW-0813">Transport</keyword>
<evidence type="ECO:0000256" key="2">
    <source>
        <dbReference type="ARBA" id="ARBA00007556"/>
    </source>
</evidence>
<name>A0A2S7SX65_9BACT</name>
<evidence type="ECO:0000256" key="7">
    <source>
        <dbReference type="RuleBase" id="RU362044"/>
    </source>
</evidence>
<proteinExistence type="inferred from homology"/>
<keyword evidence="6 7" id="KW-0472">Membrane</keyword>
<feature type="transmembrane region" description="Helical" evidence="7">
    <location>
        <begin position="52"/>
        <end position="70"/>
    </location>
</feature>
<dbReference type="EMBL" id="PPSL01000002">
    <property type="protein sequence ID" value="PQJ11520.1"/>
    <property type="molecule type" value="Genomic_DNA"/>
</dbReference>
<feature type="transmembrane region" description="Helical" evidence="7">
    <location>
        <begin position="194"/>
        <end position="214"/>
    </location>
</feature>
<evidence type="ECO:0000256" key="1">
    <source>
        <dbReference type="ARBA" id="ARBA00004141"/>
    </source>
</evidence>
<dbReference type="GO" id="GO:0043190">
    <property type="term" value="C:ATP-binding cassette (ABC) transporter complex"/>
    <property type="evidence" value="ECO:0007669"/>
    <property type="project" value="InterPro"/>
</dbReference>
<evidence type="ECO:0000256" key="5">
    <source>
        <dbReference type="ARBA" id="ARBA00022989"/>
    </source>
</evidence>
<dbReference type="Pfam" id="PF02405">
    <property type="entry name" value="MlaE"/>
    <property type="match status" value="1"/>
</dbReference>
<evidence type="ECO:0000256" key="3">
    <source>
        <dbReference type="ARBA" id="ARBA00022448"/>
    </source>
</evidence>
<dbReference type="GO" id="GO:0005548">
    <property type="term" value="F:phospholipid transporter activity"/>
    <property type="evidence" value="ECO:0007669"/>
    <property type="project" value="TreeGrafter"/>
</dbReference>
<evidence type="ECO:0000256" key="6">
    <source>
        <dbReference type="ARBA" id="ARBA00023136"/>
    </source>
</evidence>
<dbReference type="PANTHER" id="PTHR30188">
    <property type="entry name" value="ABC TRANSPORTER PERMEASE PROTEIN-RELATED"/>
    <property type="match status" value="1"/>
</dbReference>
<accession>A0A2S7SX65</accession>
<keyword evidence="4 7" id="KW-0812">Transmembrane</keyword>
<feature type="transmembrane region" description="Helical" evidence="7">
    <location>
        <begin position="144"/>
        <end position="168"/>
    </location>
</feature>
<keyword evidence="5 7" id="KW-1133">Transmembrane helix</keyword>
<keyword evidence="9" id="KW-1185">Reference proteome</keyword>
<dbReference type="AlphaFoldDB" id="A0A2S7SX65"/>
<evidence type="ECO:0000256" key="4">
    <source>
        <dbReference type="ARBA" id="ARBA00022692"/>
    </source>
</evidence>
<feature type="transmembrane region" description="Helical" evidence="7">
    <location>
        <begin position="82"/>
        <end position="105"/>
    </location>
</feature>
<dbReference type="Proteomes" id="UP000239872">
    <property type="component" value="Unassembled WGS sequence"/>
</dbReference>
<dbReference type="NCBIfam" id="TIGR00056">
    <property type="entry name" value="MlaE family lipid ABC transporter permease subunit"/>
    <property type="match status" value="1"/>
</dbReference>
<dbReference type="OrthoDB" id="9810518at2"/>
<dbReference type="PANTHER" id="PTHR30188:SF4">
    <property type="entry name" value="PROTEIN TRIGALACTOSYLDIACYLGLYCEROL 1, CHLOROPLASTIC"/>
    <property type="match status" value="1"/>
</dbReference>
<protein>
    <submittedName>
        <fullName evidence="8">ABC transporter permease</fullName>
    </submittedName>
</protein>
<dbReference type="InterPro" id="IPR030802">
    <property type="entry name" value="Permease_MalE"/>
</dbReference>
<reference evidence="8 9" key="1">
    <citation type="submission" date="2018-01" db="EMBL/GenBank/DDBJ databases">
        <title>A novel member of the phylum Bacteroidetes isolated from glacier ice.</title>
        <authorList>
            <person name="Liu Q."/>
            <person name="Xin Y.-H."/>
        </authorList>
    </citation>
    <scope>NUCLEOTIDE SEQUENCE [LARGE SCALE GENOMIC DNA]</scope>
    <source>
        <strain evidence="8 9">RB1R16</strain>
    </source>
</reference>